<dbReference type="Proteomes" id="UP000030762">
    <property type="component" value="Unassembled WGS sequence"/>
</dbReference>
<dbReference type="VEuPathDB" id="FungiDB:SDRG_00008"/>
<organism evidence="1 2">
    <name type="scientific">Saprolegnia diclina (strain VS20)</name>
    <dbReference type="NCBI Taxonomy" id="1156394"/>
    <lineage>
        <taxon>Eukaryota</taxon>
        <taxon>Sar</taxon>
        <taxon>Stramenopiles</taxon>
        <taxon>Oomycota</taxon>
        <taxon>Saprolegniomycetes</taxon>
        <taxon>Saprolegniales</taxon>
        <taxon>Saprolegniaceae</taxon>
        <taxon>Saprolegnia</taxon>
    </lineage>
</organism>
<reference evidence="1 2" key="1">
    <citation type="submission" date="2012-04" db="EMBL/GenBank/DDBJ databases">
        <title>The Genome Sequence of Saprolegnia declina VS20.</title>
        <authorList>
            <consortium name="The Broad Institute Genome Sequencing Platform"/>
            <person name="Russ C."/>
            <person name="Nusbaum C."/>
            <person name="Tyler B."/>
            <person name="van West P."/>
            <person name="Dieguez-Uribeondo J."/>
            <person name="de Bruijn I."/>
            <person name="Tripathy S."/>
            <person name="Jiang R."/>
            <person name="Young S.K."/>
            <person name="Zeng Q."/>
            <person name="Gargeya S."/>
            <person name="Fitzgerald M."/>
            <person name="Haas B."/>
            <person name="Abouelleil A."/>
            <person name="Alvarado L."/>
            <person name="Arachchi H.M."/>
            <person name="Berlin A."/>
            <person name="Chapman S.B."/>
            <person name="Goldberg J."/>
            <person name="Griggs A."/>
            <person name="Gujja S."/>
            <person name="Hansen M."/>
            <person name="Howarth C."/>
            <person name="Imamovic A."/>
            <person name="Larimer J."/>
            <person name="McCowen C."/>
            <person name="Montmayeur A."/>
            <person name="Murphy C."/>
            <person name="Neiman D."/>
            <person name="Pearson M."/>
            <person name="Priest M."/>
            <person name="Roberts A."/>
            <person name="Saif S."/>
            <person name="Shea T."/>
            <person name="Sisk P."/>
            <person name="Sykes S."/>
            <person name="Wortman J."/>
            <person name="Nusbaum C."/>
            <person name="Birren B."/>
        </authorList>
    </citation>
    <scope>NUCLEOTIDE SEQUENCE [LARGE SCALE GENOMIC DNA]</scope>
    <source>
        <strain evidence="1 2">VS20</strain>
    </source>
</reference>
<dbReference type="OMA" id="CSRRITN"/>
<dbReference type="GeneID" id="19940735"/>
<dbReference type="InParanoid" id="T0SAD1"/>
<evidence type="ECO:0000313" key="2">
    <source>
        <dbReference type="Proteomes" id="UP000030762"/>
    </source>
</evidence>
<evidence type="ECO:0000313" key="1">
    <source>
        <dbReference type="EMBL" id="EQC42268.1"/>
    </source>
</evidence>
<dbReference type="RefSeq" id="XP_008603691.1">
    <property type="nucleotide sequence ID" value="XM_008605469.1"/>
</dbReference>
<dbReference type="EMBL" id="JH767132">
    <property type="protein sequence ID" value="EQC42268.1"/>
    <property type="molecule type" value="Genomic_DNA"/>
</dbReference>
<name>T0SAD1_SAPDV</name>
<accession>T0SAD1</accession>
<protein>
    <submittedName>
        <fullName evidence="1">Uncharacterized protein</fullName>
    </submittedName>
</protein>
<dbReference type="AlphaFoldDB" id="T0SAD1"/>
<keyword evidence="2" id="KW-1185">Reference proteome</keyword>
<sequence length="258" mass="28237">MSSPAPHATYSCVDHTDNLSKDELVARAKTGAADPDALHQALKLREELAEIIAPIATTYRQPAGGIDQFNLYEVCPMLFAPSCRVDPTSTTWGRDDVAKVFGASVTGFRDNGFGVPNGVGWHWYNLSDDGTCAFCATAGTVALDYGLQDEFGYGEHHNEISDNWRAFIDAHGLHINAFRSWRAYAYRALVQNSEANRAFCSNVMQPLQVHLRAHSSDVKIVTCDYRDSVDQIVSSSFVGGLTADGYLIGVFFGFVDVL</sequence>
<gene>
    <name evidence="1" type="ORF">SDRG_00008</name>
</gene>
<proteinExistence type="predicted"/>